<name>A0A0V0GN68_SOLCH</name>
<dbReference type="AlphaFoldDB" id="A0A0V0GN68"/>
<protein>
    <submittedName>
        <fullName evidence="1">Putative ovule protein</fullName>
    </submittedName>
</protein>
<sequence length="107" mass="12153">MLVKWCDMTVIISFIHTHKAATILFDCPGSKLCMFYLEFQLLQNDPTICDNIVIWAPLRFLSLCSYSLSNVSCLRVDDISFPNMSAVANAYDVKISAESCLYIEGWE</sequence>
<accession>A0A0V0GN68</accession>
<proteinExistence type="predicted"/>
<organism evidence="1">
    <name type="scientific">Solanum chacoense</name>
    <name type="common">Chaco potato</name>
    <dbReference type="NCBI Taxonomy" id="4108"/>
    <lineage>
        <taxon>Eukaryota</taxon>
        <taxon>Viridiplantae</taxon>
        <taxon>Streptophyta</taxon>
        <taxon>Embryophyta</taxon>
        <taxon>Tracheophyta</taxon>
        <taxon>Spermatophyta</taxon>
        <taxon>Magnoliopsida</taxon>
        <taxon>eudicotyledons</taxon>
        <taxon>Gunneridae</taxon>
        <taxon>Pentapetalae</taxon>
        <taxon>asterids</taxon>
        <taxon>lamiids</taxon>
        <taxon>Solanales</taxon>
        <taxon>Solanaceae</taxon>
        <taxon>Solanoideae</taxon>
        <taxon>Solaneae</taxon>
        <taxon>Solanum</taxon>
    </lineage>
</organism>
<reference evidence="1" key="1">
    <citation type="submission" date="2015-12" db="EMBL/GenBank/DDBJ databases">
        <title>Gene expression during late stages of embryo sac development: a critical building block for successful pollen-pistil interactions.</title>
        <authorList>
            <person name="Liu Y."/>
            <person name="Joly V."/>
            <person name="Sabar M."/>
            <person name="Matton D.P."/>
        </authorList>
    </citation>
    <scope>NUCLEOTIDE SEQUENCE</scope>
</reference>
<evidence type="ECO:0000313" key="1">
    <source>
        <dbReference type="EMBL" id="JAP09684.1"/>
    </source>
</evidence>
<dbReference type="EMBL" id="GEDG01034543">
    <property type="protein sequence ID" value="JAP09684.1"/>
    <property type="molecule type" value="Transcribed_RNA"/>
</dbReference>